<evidence type="ECO:0000313" key="3">
    <source>
        <dbReference type="EMBL" id="SDY53249.1"/>
    </source>
</evidence>
<evidence type="ECO:0000256" key="2">
    <source>
        <dbReference type="PIRSR" id="PIRSR613078-2"/>
    </source>
</evidence>
<proteinExistence type="predicted"/>
<keyword evidence="1" id="KW-0378">Hydrolase</keyword>
<keyword evidence="4" id="KW-1185">Reference proteome</keyword>
<dbReference type="Gene3D" id="3.40.50.1240">
    <property type="entry name" value="Phosphoglycerate mutase-like"/>
    <property type="match status" value="1"/>
</dbReference>
<protein>
    <submittedName>
        <fullName evidence="3">Histidine phosphatase superfamily (Branch 1)</fullName>
    </submittedName>
</protein>
<dbReference type="STRING" id="415015.SAMN05660462_00241"/>
<dbReference type="EMBL" id="FNQE01000002">
    <property type="protein sequence ID" value="SDY53249.1"/>
    <property type="molecule type" value="Genomic_DNA"/>
</dbReference>
<dbReference type="InterPro" id="IPR051695">
    <property type="entry name" value="Phosphoglycerate_Mutase"/>
</dbReference>
<dbReference type="InterPro" id="IPR029033">
    <property type="entry name" value="His_PPase_superfam"/>
</dbReference>
<feature type="binding site" evidence="2">
    <location>
        <begin position="8"/>
        <end position="15"/>
    </location>
    <ligand>
        <name>substrate</name>
    </ligand>
</feature>
<dbReference type="PANTHER" id="PTHR46517:SF1">
    <property type="entry name" value="FRUCTOSE-2,6-BISPHOSPHATASE TIGAR"/>
    <property type="match status" value="1"/>
</dbReference>
<dbReference type="GO" id="GO:0004331">
    <property type="term" value="F:fructose-2,6-bisphosphate 2-phosphatase activity"/>
    <property type="evidence" value="ECO:0007669"/>
    <property type="project" value="TreeGrafter"/>
</dbReference>
<organism evidence="3 4">
    <name type="scientific">Proteiniborus ethanoligenes</name>
    <dbReference type="NCBI Taxonomy" id="415015"/>
    <lineage>
        <taxon>Bacteria</taxon>
        <taxon>Bacillati</taxon>
        <taxon>Bacillota</taxon>
        <taxon>Clostridia</taxon>
        <taxon>Eubacteriales</taxon>
        <taxon>Proteiniborus</taxon>
    </lineage>
</organism>
<dbReference type="InterPro" id="IPR001345">
    <property type="entry name" value="PG/BPGM_mutase_AS"/>
</dbReference>
<dbReference type="Pfam" id="PF00300">
    <property type="entry name" value="His_Phos_1"/>
    <property type="match status" value="1"/>
</dbReference>
<dbReference type="GO" id="GO:0005829">
    <property type="term" value="C:cytosol"/>
    <property type="evidence" value="ECO:0007669"/>
    <property type="project" value="TreeGrafter"/>
</dbReference>
<sequence length="57" mass="6757">MTRLFITRHGQTEWNLEGRMQGQKDSKLTELGEIQAEWLGERLNEEKIDIIIEEKTI</sequence>
<gene>
    <name evidence="3" type="ORF">SAMN05660462_00241</name>
</gene>
<dbReference type="GO" id="GO:0043456">
    <property type="term" value="P:regulation of pentose-phosphate shunt"/>
    <property type="evidence" value="ECO:0007669"/>
    <property type="project" value="TreeGrafter"/>
</dbReference>
<dbReference type="SUPFAM" id="SSF53254">
    <property type="entry name" value="Phosphoglycerate mutase-like"/>
    <property type="match status" value="1"/>
</dbReference>
<evidence type="ECO:0000313" key="4">
    <source>
        <dbReference type="Proteomes" id="UP000198625"/>
    </source>
</evidence>
<dbReference type="CDD" id="cd07067">
    <property type="entry name" value="HP_PGM_like"/>
    <property type="match status" value="1"/>
</dbReference>
<dbReference type="PANTHER" id="PTHR46517">
    <property type="entry name" value="FRUCTOSE-2,6-BISPHOSPHATASE TIGAR"/>
    <property type="match status" value="1"/>
</dbReference>
<evidence type="ECO:0000256" key="1">
    <source>
        <dbReference type="ARBA" id="ARBA00022801"/>
    </source>
</evidence>
<accession>A0A1H3KMI7</accession>
<dbReference type="InterPro" id="IPR013078">
    <property type="entry name" value="His_Pase_superF_clade-1"/>
</dbReference>
<reference evidence="3 4" key="1">
    <citation type="submission" date="2016-10" db="EMBL/GenBank/DDBJ databases">
        <authorList>
            <person name="de Groot N.N."/>
        </authorList>
    </citation>
    <scope>NUCLEOTIDE SEQUENCE [LARGE SCALE GENOMIC DNA]</scope>
    <source>
        <strain evidence="3 4">DSM 21650</strain>
    </source>
</reference>
<dbReference type="AlphaFoldDB" id="A0A1H3KMI7"/>
<dbReference type="PROSITE" id="PS00175">
    <property type="entry name" value="PG_MUTASE"/>
    <property type="match status" value="1"/>
</dbReference>
<dbReference type="GO" id="GO:0045820">
    <property type="term" value="P:negative regulation of glycolytic process"/>
    <property type="evidence" value="ECO:0007669"/>
    <property type="project" value="TreeGrafter"/>
</dbReference>
<dbReference type="Proteomes" id="UP000198625">
    <property type="component" value="Unassembled WGS sequence"/>
</dbReference>
<name>A0A1H3KMI7_9FIRM</name>